<dbReference type="GO" id="GO:0016787">
    <property type="term" value="F:hydrolase activity"/>
    <property type="evidence" value="ECO:0007669"/>
    <property type="project" value="UniProtKB-KW"/>
</dbReference>
<evidence type="ECO:0000259" key="1">
    <source>
        <dbReference type="Pfam" id="PF12146"/>
    </source>
</evidence>
<proteinExistence type="predicted"/>
<dbReference type="InterPro" id="IPR022742">
    <property type="entry name" value="Hydrolase_4"/>
</dbReference>
<comment type="caution">
    <text evidence="2">The sequence shown here is derived from an EMBL/GenBank/DDBJ whole genome shotgun (WGS) entry which is preliminary data.</text>
</comment>
<keyword evidence="2" id="KW-0378">Hydrolase</keyword>
<protein>
    <submittedName>
        <fullName evidence="2">Alpha/beta hydrolase</fullName>
    </submittedName>
</protein>
<evidence type="ECO:0000313" key="2">
    <source>
        <dbReference type="EMBL" id="TKZ19257.1"/>
    </source>
</evidence>
<organism evidence="2 3">
    <name type="scientific">Shimia litoralis</name>
    <dbReference type="NCBI Taxonomy" id="420403"/>
    <lineage>
        <taxon>Bacteria</taxon>
        <taxon>Pseudomonadati</taxon>
        <taxon>Pseudomonadota</taxon>
        <taxon>Alphaproteobacteria</taxon>
        <taxon>Rhodobacterales</taxon>
        <taxon>Roseobacteraceae</taxon>
    </lineage>
</organism>
<dbReference type="OrthoDB" id="9788260at2"/>
<name>A0A4U7N1L7_9RHOB</name>
<reference evidence="2 3" key="1">
    <citation type="submission" date="2019-04" db="EMBL/GenBank/DDBJ databases">
        <title>Genome sequence of Pelagicola litoralis CL-ES2.</title>
        <authorList>
            <person name="Cao J."/>
        </authorList>
    </citation>
    <scope>NUCLEOTIDE SEQUENCE [LARGE SCALE GENOMIC DNA]</scope>
    <source>
        <strain evidence="2 3">CL-ES2</strain>
    </source>
</reference>
<dbReference type="AlphaFoldDB" id="A0A4U7N1L7"/>
<dbReference type="Pfam" id="PF12146">
    <property type="entry name" value="Hydrolase_4"/>
    <property type="match status" value="1"/>
</dbReference>
<dbReference type="PANTHER" id="PTHR11614">
    <property type="entry name" value="PHOSPHOLIPASE-RELATED"/>
    <property type="match status" value="1"/>
</dbReference>
<sequence length="323" mass="35906">MMMHPAPFYHDVAEGPESAEAHWLETLDGVRIRIAHWRAPSEKGTILLFPGRTEFVEKYGRAAESFGQHGYSVLAIDWRGQGLADRFLTDPSTGHVGTFDDYQKDVAAALRAAQELDLPKPYFLIGHSMGGCIGLRAVMSGLPVNAAVFSAPMWGILMSSVLRPAAWALGWVSKRAGLGHQYAPGTKQKTYVLAEPFEGNTLTKDPEMFRYMQDQVRSYPDLALGGPSMHWLHEALGEMKELARQPAPNVPCVTFLGDQERIVDPTSIHDRMASWPNGSLRLLEHAEHEVMMEVPETRDQVFAECAAFFDSHRETADQKSKTA</sequence>
<accession>A0A4U7N1L7</accession>
<dbReference type="EMBL" id="SULI01000014">
    <property type="protein sequence ID" value="TKZ19257.1"/>
    <property type="molecule type" value="Genomic_DNA"/>
</dbReference>
<dbReference type="InterPro" id="IPR029058">
    <property type="entry name" value="AB_hydrolase_fold"/>
</dbReference>
<dbReference type="RefSeq" id="WP_138016588.1">
    <property type="nucleotide sequence ID" value="NZ_SULI01000014.1"/>
</dbReference>
<gene>
    <name evidence="2" type="ORF">FAP39_11705</name>
</gene>
<dbReference type="SUPFAM" id="SSF53474">
    <property type="entry name" value="alpha/beta-Hydrolases"/>
    <property type="match status" value="1"/>
</dbReference>
<dbReference type="Gene3D" id="3.40.50.1820">
    <property type="entry name" value="alpha/beta hydrolase"/>
    <property type="match status" value="1"/>
</dbReference>
<evidence type="ECO:0000313" key="3">
    <source>
        <dbReference type="Proteomes" id="UP000306575"/>
    </source>
</evidence>
<keyword evidence="3" id="KW-1185">Reference proteome</keyword>
<feature type="domain" description="Serine aminopeptidase S33" evidence="1">
    <location>
        <begin position="42"/>
        <end position="293"/>
    </location>
</feature>
<dbReference type="Proteomes" id="UP000306575">
    <property type="component" value="Unassembled WGS sequence"/>
</dbReference>
<dbReference type="InterPro" id="IPR051044">
    <property type="entry name" value="MAG_DAG_Lipase"/>
</dbReference>